<evidence type="ECO:0000256" key="1">
    <source>
        <dbReference type="SAM" id="MobiDB-lite"/>
    </source>
</evidence>
<proteinExistence type="predicted"/>
<dbReference type="EMBL" id="JARBHB010000010">
    <property type="protein sequence ID" value="KAJ8874773.1"/>
    <property type="molecule type" value="Genomic_DNA"/>
</dbReference>
<evidence type="ECO:0000313" key="2">
    <source>
        <dbReference type="EMBL" id="KAJ8874773.1"/>
    </source>
</evidence>
<feature type="region of interest" description="Disordered" evidence="1">
    <location>
        <begin position="100"/>
        <end position="121"/>
    </location>
</feature>
<accession>A0ABQ9GRX7</accession>
<gene>
    <name evidence="2" type="ORF">PR048_025639</name>
</gene>
<evidence type="ECO:0000313" key="3">
    <source>
        <dbReference type="Proteomes" id="UP001159363"/>
    </source>
</evidence>
<protein>
    <submittedName>
        <fullName evidence="2">Uncharacterized protein</fullName>
    </submittedName>
</protein>
<organism evidence="2 3">
    <name type="scientific">Dryococelus australis</name>
    <dbReference type="NCBI Taxonomy" id="614101"/>
    <lineage>
        <taxon>Eukaryota</taxon>
        <taxon>Metazoa</taxon>
        <taxon>Ecdysozoa</taxon>
        <taxon>Arthropoda</taxon>
        <taxon>Hexapoda</taxon>
        <taxon>Insecta</taxon>
        <taxon>Pterygota</taxon>
        <taxon>Neoptera</taxon>
        <taxon>Polyneoptera</taxon>
        <taxon>Phasmatodea</taxon>
        <taxon>Verophasmatodea</taxon>
        <taxon>Anareolatae</taxon>
        <taxon>Phasmatidae</taxon>
        <taxon>Eurycanthinae</taxon>
        <taxon>Dryococelus</taxon>
    </lineage>
</organism>
<sequence length="121" mass="13452">MLCTGFAPKWSSQHEVMKPLGYTTYLFRLSNRQRSAVNRDDLCLAVTAPPTDVLEVVARTQGRPTKRTDGWDIHSTDSDGGTLLWLFMSTILSHQMPVRGMAEDEPSGGVLELSCKQEDVP</sequence>
<comment type="caution">
    <text evidence="2">The sequence shown here is derived from an EMBL/GenBank/DDBJ whole genome shotgun (WGS) entry which is preliminary data.</text>
</comment>
<name>A0ABQ9GRX7_9NEOP</name>
<dbReference type="Proteomes" id="UP001159363">
    <property type="component" value="Chromosome 9"/>
</dbReference>
<keyword evidence="3" id="KW-1185">Reference proteome</keyword>
<reference evidence="2 3" key="1">
    <citation type="submission" date="2023-02" db="EMBL/GenBank/DDBJ databases">
        <title>LHISI_Scaffold_Assembly.</title>
        <authorList>
            <person name="Stuart O.P."/>
            <person name="Cleave R."/>
            <person name="Magrath M.J.L."/>
            <person name="Mikheyev A.S."/>
        </authorList>
    </citation>
    <scope>NUCLEOTIDE SEQUENCE [LARGE SCALE GENOMIC DNA]</scope>
    <source>
        <strain evidence="2">Daus_M_001</strain>
        <tissue evidence="2">Leg muscle</tissue>
    </source>
</reference>